<dbReference type="AlphaFoldDB" id="A0AA36H6R2"/>
<proteinExistence type="predicted"/>
<reference evidence="1" key="1">
    <citation type="submission" date="2023-07" db="EMBL/GenBank/DDBJ databases">
        <authorList>
            <consortium name="CYATHOMIX"/>
        </authorList>
    </citation>
    <scope>NUCLEOTIDE SEQUENCE</scope>
    <source>
        <strain evidence="1">N/A</strain>
    </source>
</reference>
<accession>A0AA36H6R2</accession>
<evidence type="ECO:0000313" key="2">
    <source>
        <dbReference type="Proteomes" id="UP001176961"/>
    </source>
</evidence>
<dbReference type="EMBL" id="CATQJL010000316">
    <property type="protein sequence ID" value="CAJ0604679.1"/>
    <property type="molecule type" value="Genomic_DNA"/>
</dbReference>
<name>A0AA36H6R2_CYLNA</name>
<sequence>MFKYIQCVIRCFRAADKKQKILVSAEFESGRLLPKFCFNISILSALYHIVLRVWSEVASGYFRNEALDKISVANGGCPRK</sequence>
<protein>
    <submittedName>
        <fullName evidence="1">Uncharacterized protein</fullName>
    </submittedName>
</protein>
<organism evidence="1 2">
    <name type="scientific">Cylicocyclus nassatus</name>
    <name type="common">Nematode worm</name>
    <dbReference type="NCBI Taxonomy" id="53992"/>
    <lineage>
        <taxon>Eukaryota</taxon>
        <taxon>Metazoa</taxon>
        <taxon>Ecdysozoa</taxon>
        <taxon>Nematoda</taxon>
        <taxon>Chromadorea</taxon>
        <taxon>Rhabditida</taxon>
        <taxon>Rhabditina</taxon>
        <taxon>Rhabditomorpha</taxon>
        <taxon>Strongyloidea</taxon>
        <taxon>Strongylidae</taxon>
        <taxon>Cylicocyclus</taxon>
    </lineage>
</organism>
<keyword evidence="2" id="KW-1185">Reference proteome</keyword>
<dbReference type="Proteomes" id="UP001176961">
    <property type="component" value="Unassembled WGS sequence"/>
</dbReference>
<comment type="caution">
    <text evidence="1">The sequence shown here is derived from an EMBL/GenBank/DDBJ whole genome shotgun (WGS) entry which is preliminary data.</text>
</comment>
<gene>
    <name evidence="1" type="ORF">CYNAS_LOCUS16662</name>
</gene>
<evidence type="ECO:0000313" key="1">
    <source>
        <dbReference type="EMBL" id="CAJ0604679.1"/>
    </source>
</evidence>